<evidence type="ECO:0000313" key="9">
    <source>
        <dbReference type="EMBL" id="AJE46689.1"/>
    </source>
</evidence>
<proteinExistence type="inferred from homology"/>
<dbReference type="EMBL" id="CP004393">
    <property type="protein sequence ID" value="AJE46689.1"/>
    <property type="molecule type" value="Genomic_DNA"/>
</dbReference>
<accession>A0A0B5DUJ7</accession>
<dbReference type="PANTHER" id="PTHR21716">
    <property type="entry name" value="TRANSMEMBRANE PROTEIN"/>
    <property type="match status" value="1"/>
</dbReference>
<keyword evidence="10" id="KW-1185">Reference proteome</keyword>
<evidence type="ECO:0000256" key="6">
    <source>
        <dbReference type="ARBA" id="ARBA00022989"/>
    </source>
</evidence>
<feature type="transmembrane region" description="Helical" evidence="8">
    <location>
        <begin position="264"/>
        <end position="282"/>
    </location>
</feature>
<dbReference type="AlphaFoldDB" id="A0A0B5DUJ7"/>
<comment type="subcellular location">
    <subcellularLocation>
        <location evidence="1">Cell membrane</location>
        <topology evidence="1">Multi-pass membrane protein</topology>
    </subcellularLocation>
</comment>
<evidence type="ECO:0000256" key="5">
    <source>
        <dbReference type="ARBA" id="ARBA00022692"/>
    </source>
</evidence>
<evidence type="ECO:0000256" key="3">
    <source>
        <dbReference type="ARBA" id="ARBA00022448"/>
    </source>
</evidence>
<keyword evidence="3" id="KW-0813">Transport</keyword>
<dbReference type="STRING" id="1208324.P73_1974"/>
<evidence type="ECO:0000256" key="8">
    <source>
        <dbReference type="SAM" id="Phobius"/>
    </source>
</evidence>
<gene>
    <name evidence="9" type="ORF">P73_1974</name>
</gene>
<dbReference type="GO" id="GO:0005886">
    <property type="term" value="C:plasma membrane"/>
    <property type="evidence" value="ECO:0007669"/>
    <property type="project" value="UniProtKB-SubCell"/>
</dbReference>
<feature type="transmembrane region" description="Helical" evidence="8">
    <location>
        <begin position="143"/>
        <end position="162"/>
    </location>
</feature>
<keyword evidence="6 8" id="KW-1133">Transmembrane helix</keyword>
<evidence type="ECO:0000256" key="1">
    <source>
        <dbReference type="ARBA" id="ARBA00004651"/>
    </source>
</evidence>
<feature type="transmembrane region" description="Helical" evidence="8">
    <location>
        <begin position="28"/>
        <end position="45"/>
    </location>
</feature>
<sequence>MNVEIRNFTYFTALALMLGWLLHIGKQVLLPVMVAMIALYVLSSAAQRMQRLPLLGRLGAPYRRALALLVFVVLVALVFTYIIDTITKVTTVLPRYEDNLNALVTRAARMLGIEDQPTWATIRDATLGQVRVQTWISPVLSSMQGLGGMLFLAVLYAFFFMAERGRMATKLVLALNDQERGQRTLALLARINARIGEYLSVKTVVNIILGGICFAIMWLFGLEFALFWAIMIGLLNYIPYIGSMIGVIFPVLLSLAQFGSLGRAGALAVLLTSAQILVASYLEPMMMSRAFNLSPFVVLLALAFWSALWGLSGAMLAVPLTATLIIVLAEIEPTRPLAIMLSANGKV</sequence>
<dbReference type="RefSeq" id="WP_052453142.1">
    <property type="nucleotide sequence ID" value="NZ_CP004393.1"/>
</dbReference>
<dbReference type="Pfam" id="PF01594">
    <property type="entry name" value="AI-2E_transport"/>
    <property type="match status" value="1"/>
</dbReference>
<feature type="transmembrane region" description="Helical" evidence="8">
    <location>
        <begin position="226"/>
        <end position="252"/>
    </location>
</feature>
<keyword evidence="4" id="KW-1003">Cell membrane</keyword>
<dbReference type="PANTHER" id="PTHR21716:SF53">
    <property type="entry name" value="PERMEASE PERM-RELATED"/>
    <property type="match status" value="1"/>
</dbReference>
<evidence type="ECO:0008006" key="11">
    <source>
        <dbReference type="Google" id="ProtNLM"/>
    </source>
</evidence>
<name>A0A0B5DUJ7_9RHOB</name>
<dbReference type="Proteomes" id="UP000031521">
    <property type="component" value="Chromosome"/>
</dbReference>
<dbReference type="GO" id="GO:0055085">
    <property type="term" value="P:transmembrane transport"/>
    <property type="evidence" value="ECO:0007669"/>
    <property type="project" value="TreeGrafter"/>
</dbReference>
<feature type="transmembrane region" description="Helical" evidence="8">
    <location>
        <begin position="302"/>
        <end position="329"/>
    </location>
</feature>
<keyword evidence="7 8" id="KW-0472">Membrane</keyword>
<evidence type="ECO:0000256" key="4">
    <source>
        <dbReference type="ARBA" id="ARBA00022475"/>
    </source>
</evidence>
<dbReference type="HOGENOM" id="CLU_031275_0_0_5"/>
<evidence type="ECO:0000256" key="7">
    <source>
        <dbReference type="ARBA" id="ARBA00023136"/>
    </source>
</evidence>
<evidence type="ECO:0000313" key="10">
    <source>
        <dbReference type="Proteomes" id="UP000031521"/>
    </source>
</evidence>
<organism evidence="9 10">
    <name type="scientific">Celeribacter indicus</name>
    <dbReference type="NCBI Taxonomy" id="1208324"/>
    <lineage>
        <taxon>Bacteria</taxon>
        <taxon>Pseudomonadati</taxon>
        <taxon>Pseudomonadota</taxon>
        <taxon>Alphaproteobacteria</taxon>
        <taxon>Rhodobacterales</taxon>
        <taxon>Roseobacteraceae</taxon>
        <taxon>Celeribacter</taxon>
    </lineage>
</organism>
<dbReference type="InterPro" id="IPR002549">
    <property type="entry name" value="AI-2E-like"/>
</dbReference>
<dbReference type="KEGG" id="cid:P73_1974"/>
<feature type="transmembrane region" description="Helical" evidence="8">
    <location>
        <begin position="65"/>
        <end position="83"/>
    </location>
</feature>
<feature type="transmembrane region" description="Helical" evidence="8">
    <location>
        <begin position="7"/>
        <end position="22"/>
    </location>
</feature>
<protein>
    <recommendedName>
        <fullName evidence="11">Permease</fullName>
    </recommendedName>
</protein>
<dbReference type="OrthoDB" id="9799225at2"/>
<comment type="similarity">
    <text evidence="2">Belongs to the autoinducer-2 exporter (AI-2E) (TC 2.A.86) family.</text>
</comment>
<feature type="transmembrane region" description="Helical" evidence="8">
    <location>
        <begin position="199"/>
        <end position="220"/>
    </location>
</feature>
<evidence type="ECO:0000256" key="2">
    <source>
        <dbReference type="ARBA" id="ARBA00009773"/>
    </source>
</evidence>
<keyword evidence="5 8" id="KW-0812">Transmembrane</keyword>
<reference evidence="9 10" key="1">
    <citation type="journal article" date="2014" name="Int. J. Syst. Evol. Microbiol.">
        <title>Celeribacter indicus sp. nov., a polycyclic aromatic hydrocarbon-degrading bacterium from deep-sea sediment and reclassification of Huaishuia halophila as Celeribacter halophilus comb. nov.</title>
        <authorList>
            <person name="Lai Q."/>
            <person name="Cao J."/>
            <person name="Yuan J."/>
            <person name="Li F."/>
            <person name="Shao Z."/>
        </authorList>
    </citation>
    <scope>NUCLEOTIDE SEQUENCE [LARGE SCALE GENOMIC DNA]</scope>
    <source>
        <strain evidence="9">P73</strain>
    </source>
</reference>